<gene>
    <name evidence="1" type="ORF">MVEN_00304500</name>
</gene>
<reference evidence="1" key="1">
    <citation type="submission" date="2020-05" db="EMBL/GenBank/DDBJ databases">
        <title>Mycena genomes resolve the evolution of fungal bioluminescence.</title>
        <authorList>
            <person name="Tsai I.J."/>
        </authorList>
    </citation>
    <scope>NUCLEOTIDE SEQUENCE</scope>
    <source>
        <strain evidence="1">CCC161011</strain>
    </source>
</reference>
<keyword evidence="2" id="KW-1185">Reference proteome</keyword>
<dbReference type="OrthoDB" id="2269034at2759"/>
<accession>A0A8H7DBU7</accession>
<protein>
    <submittedName>
        <fullName evidence="1">F-box domain-containing protein</fullName>
    </submittedName>
</protein>
<sequence length="370" mass="41715">MRSDLEASRIRLTDIEAQILVLEHSISTLRAEKALVQEMLESYKYPVLTLPNEIMSEVFIHFLPVYPLCPPLTGVLSPTCLTQICRQWREIALTTPLLWRAIRLSGYLDIPIDILRHIFDVWLARSACCFLSIDIGQLDGVNLPEIFSTVLLHRARLEYLKLHLRRLLPPMDEGSMPVLRHLDLAFDQNLFATVAFREVPLLRTVVLNDAAAAIVTLPWEQLTSLTLRYVFPVECSPVLQRAVNLVHCELYLIGSESGRPWPDITLLHLKSLAFDGRGDYVSGFLDTIVVPALRYLKIPGHPGSLASLGSFISKSRCTLQEVHITGQRDAREAFYWAAFPSIPQFSFEFADGGEMVDDSGAELEMGDDED</sequence>
<evidence type="ECO:0000313" key="2">
    <source>
        <dbReference type="Proteomes" id="UP000620124"/>
    </source>
</evidence>
<organism evidence="1 2">
    <name type="scientific">Mycena venus</name>
    <dbReference type="NCBI Taxonomy" id="2733690"/>
    <lineage>
        <taxon>Eukaryota</taxon>
        <taxon>Fungi</taxon>
        <taxon>Dikarya</taxon>
        <taxon>Basidiomycota</taxon>
        <taxon>Agaricomycotina</taxon>
        <taxon>Agaricomycetes</taxon>
        <taxon>Agaricomycetidae</taxon>
        <taxon>Agaricales</taxon>
        <taxon>Marasmiineae</taxon>
        <taxon>Mycenaceae</taxon>
        <taxon>Mycena</taxon>
    </lineage>
</organism>
<dbReference type="Proteomes" id="UP000620124">
    <property type="component" value="Unassembled WGS sequence"/>
</dbReference>
<evidence type="ECO:0000313" key="1">
    <source>
        <dbReference type="EMBL" id="KAF7369729.1"/>
    </source>
</evidence>
<comment type="caution">
    <text evidence="1">The sequence shown here is derived from an EMBL/GenBank/DDBJ whole genome shotgun (WGS) entry which is preliminary data.</text>
</comment>
<dbReference type="AlphaFoldDB" id="A0A8H7DBU7"/>
<proteinExistence type="predicted"/>
<dbReference type="Gene3D" id="1.20.1280.50">
    <property type="match status" value="1"/>
</dbReference>
<name>A0A8H7DBU7_9AGAR</name>
<dbReference type="EMBL" id="JACAZI010000002">
    <property type="protein sequence ID" value="KAF7369729.1"/>
    <property type="molecule type" value="Genomic_DNA"/>
</dbReference>